<dbReference type="AlphaFoldDB" id="A0A402DMN1"/>
<reference evidence="10 11" key="1">
    <citation type="submission" date="2019-01" db="EMBL/GenBank/DDBJ databases">
        <title>Draft genome sequence of Cellulomonas takizawaensis strain TKZ-21.</title>
        <authorList>
            <person name="Yamamura H."/>
            <person name="Hayashi T."/>
            <person name="Hamada M."/>
            <person name="Serisawa Y."/>
            <person name="Matsuyama K."/>
            <person name="Nakagawa Y."/>
            <person name="Otoguro M."/>
            <person name="Yanagida F."/>
            <person name="Hayakawa M."/>
        </authorList>
    </citation>
    <scope>NUCLEOTIDE SEQUENCE [LARGE SCALE GENOMIC DNA]</scope>
    <source>
        <strain evidence="10 11">NBRC12680</strain>
    </source>
</reference>
<dbReference type="FunFam" id="3.30.230.10:FF:000003">
    <property type="entry name" value="Elongation factor G"/>
    <property type="match status" value="1"/>
</dbReference>
<evidence type="ECO:0000313" key="10">
    <source>
        <dbReference type="EMBL" id="GCE75384.1"/>
    </source>
</evidence>
<dbReference type="NCBIfam" id="TIGR00231">
    <property type="entry name" value="small_GTP"/>
    <property type="match status" value="1"/>
</dbReference>
<comment type="similarity">
    <text evidence="1 7">Belongs to the TRAFAC class translation factor GTPase superfamily. Classic translation factor GTPase family. EF-G/EF-2 subfamily.</text>
</comment>
<dbReference type="InterPro" id="IPR041095">
    <property type="entry name" value="EFG_II"/>
</dbReference>
<gene>
    <name evidence="7 10" type="primary">fusA</name>
    <name evidence="10" type="ORF">CBZ_04400</name>
</gene>
<dbReference type="Gene3D" id="2.40.30.10">
    <property type="entry name" value="Translation factors"/>
    <property type="match status" value="1"/>
</dbReference>
<sequence length="700" mass="77224">MALDVLTDLTKVRNIGIMAHIDAGKTTTTERILFYTGVNYKIGETHDGASTMDWMEQEQERGITITSAATTCYWKNNQINIIDTPGHVDFTVEVERSLRVLDGAVAVFDGKEGVEPQSETVWRQADKYDVPRICFVNKMDKLGADFYFTVDTIVNRLKAKPLVIQLPIGSENDFIGVVDLVEMRALVWRGETALGEKYEIEDIPADLVEKAEQYRAELLEAVAETDDALLEKFLGGEELTVAEVKAGIRKLTVASEAYPVLCGSAFKNKGVQPMLDAVIDYLPTPLDVPAVEGHDAKDPEIVIERHPDATEPFSALAFKVAAHPFFGKLTYVRVYSGKVSQGAQVLNSTKGKKERIGKLFQMHSNKENPVEDATAGHIYAFIGLKDVTTGDTLTDPSAPVVLESMTFPEPVIDVAIEPKTKGDQEKLSTAIQKLAEEDPTFRVKLDEETGQTVIGGMGELHLDILVDRMRREFKVEANVGKPQVAYRETIRRSVEKIDYTHKKQTGGSGQYAKVQMTFEPLDPAEGELYEFENKVTGGRIPREYIPSVDAGIQSAMQLGVLAGFPLVGVKAILLDGASHDVDSSEMAFKIAGSMILKEAVRKADPVLLEPVMAVEVRTPEDYMGDVIGDINSRRGMIQSMEDATGVKVIRAQVPLSEMFGYVGDLRSKTQGRAVYSMQFDSYAEVPRNVAEEIIKKTRGE</sequence>
<feature type="binding site" evidence="7">
    <location>
        <begin position="19"/>
        <end position="26"/>
    </location>
    <ligand>
        <name>GTP</name>
        <dbReference type="ChEBI" id="CHEBI:37565"/>
    </ligand>
</feature>
<dbReference type="EMBL" id="BIMR01000021">
    <property type="protein sequence ID" value="GCE75384.1"/>
    <property type="molecule type" value="Genomic_DNA"/>
</dbReference>
<dbReference type="SUPFAM" id="SSF54980">
    <property type="entry name" value="EF-G C-terminal domain-like"/>
    <property type="match status" value="2"/>
</dbReference>
<evidence type="ECO:0000256" key="7">
    <source>
        <dbReference type="HAMAP-Rule" id="MF_00054"/>
    </source>
</evidence>
<dbReference type="InterPro" id="IPR005225">
    <property type="entry name" value="Small_GTP-bd"/>
</dbReference>
<dbReference type="GO" id="GO:0003746">
    <property type="term" value="F:translation elongation factor activity"/>
    <property type="evidence" value="ECO:0007669"/>
    <property type="project" value="UniProtKB-UniRule"/>
</dbReference>
<feature type="binding site" evidence="7">
    <location>
        <begin position="137"/>
        <end position="140"/>
    </location>
    <ligand>
        <name>GTP</name>
        <dbReference type="ChEBI" id="CHEBI:37565"/>
    </ligand>
</feature>
<evidence type="ECO:0000259" key="9">
    <source>
        <dbReference type="PROSITE" id="PS51722"/>
    </source>
</evidence>
<dbReference type="Pfam" id="PF00009">
    <property type="entry name" value="GTP_EFTU"/>
    <property type="match status" value="1"/>
</dbReference>
<feature type="domain" description="Tr-type G" evidence="9">
    <location>
        <begin position="10"/>
        <end position="286"/>
    </location>
</feature>
<evidence type="ECO:0000256" key="2">
    <source>
        <dbReference type="ARBA" id="ARBA00022741"/>
    </source>
</evidence>
<dbReference type="NCBIfam" id="TIGR00484">
    <property type="entry name" value="EF-G"/>
    <property type="match status" value="1"/>
</dbReference>
<dbReference type="CDD" id="cd01434">
    <property type="entry name" value="EFG_mtEFG1_IV"/>
    <property type="match status" value="1"/>
</dbReference>
<dbReference type="InterPro" id="IPR014721">
    <property type="entry name" value="Ribsml_uS5_D2-typ_fold_subgr"/>
</dbReference>
<dbReference type="FunFam" id="2.40.30.10:FF:000006">
    <property type="entry name" value="Elongation factor G"/>
    <property type="match status" value="1"/>
</dbReference>
<dbReference type="InterPro" id="IPR009000">
    <property type="entry name" value="Transl_B-barrel_sf"/>
</dbReference>
<comment type="caution">
    <text evidence="10">The sequence shown here is derived from an EMBL/GenBank/DDBJ whole genome shotgun (WGS) entry which is preliminary data.</text>
</comment>
<dbReference type="Pfam" id="PF03144">
    <property type="entry name" value="GTP_EFTU_D2"/>
    <property type="match status" value="1"/>
</dbReference>
<dbReference type="GO" id="GO:0005737">
    <property type="term" value="C:cytoplasm"/>
    <property type="evidence" value="ECO:0007669"/>
    <property type="project" value="UniProtKB-SubCell"/>
</dbReference>
<dbReference type="FunFam" id="3.30.70.870:FF:000001">
    <property type="entry name" value="Elongation factor G"/>
    <property type="match status" value="1"/>
</dbReference>
<dbReference type="Gene3D" id="3.30.230.10">
    <property type="match status" value="1"/>
</dbReference>
<dbReference type="PANTHER" id="PTHR43261:SF1">
    <property type="entry name" value="RIBOSOME-RELEASING FACTOR 2, MITOCHONDRIAL"/>
    <property type="match status" value="1"/>
</dbReference>
<dbReference type="InterPro" id="IPR047872">
    <property type="entry name" value="EFG_IV"/>
</dbReference>
<dbReference type="OrthoDB" id="9801472at2"/>
<dbReference type="Pfam" id="PF00679">
    <property type="entry name" value="EFG_C"/>
    <property type="match status" value="1"/>
</dbReference>
<name>A0A402DMN1_9CELL</name>
<protein>
    <recommendedName>
        <fullName evidence="7 8">Elongation factor G</fullName>
        <shortName evidence="7">EF-G</shortName>
    </recommendedName>
</protein>
<dbReference type="PROSITE" id="PS51722">
    <property type="entry name" value="G_TR_2"/>
    <property type="match status" value="1"/>
</dbReference>
<feature type="binding site" evidence="7">
    <location>
        <begin position="83"/>
        <end position="87"/>
    </location>
    <ligand>
        <name>GTP</name>
        <dbReference type="ChEBI" id="CHEBI:37565"/>
    </ligand>
</feature>
<dbReference type="PRINTS" id="PR00315">
    <property type="entry name" value="ELONGATNFCT"/>
</dbReference>
<dbReference type="InterPro" id="IPR000795">
    <property type="entry name" value="T_Tr_GTP-bd_dom"/>
</dbReference>
<dbReference type="GO" id="GO:0003924">
    <property type="term" value="F:GTPase activity"/>
    <property type="evidence" value="ECO:0007669"/>
    <property type="project" value="InterPro"/>
</dbReference>
<dbReference type="CDD" id="cd01886">
    <property type="entry name" value="EF-G"/>
    <property type="match status" value="1"/>
</dbReference>
<dbReference type="SMART" id="SM00889">
    <property type="entry name" value="EFG_IV"/>
    <property type="match status" value="1"/>
</dbReference>
<dbReference type="InterPro" id="IPR009022">
    <property type="entry name" value="EFG_III"/>
</dbReference>
<dbReference type="GO" id="GO:0032790">
    <property type="term" value="P:ribosome disassembly"/>
    <property type="evidence" value="ECO:0007669"/>
    <property type="project" value="TreeGrafter"/>
</dbReference>
<evidence type="ECO:0000256" key="6">
    <source>
        <dbReference type="ARBA" id="ARBA00024731"/>
    </source>
</evidence>
<keyword evidence="3 7" id="KW-0251">Elongation factor</keyword>
<dbReference type="Gene3D" id="3.40.50.300">
    <property type="entry name" value="P-loop containing nucleotide triphosphate hydrolases"/>
    <property type="match status" value="1"/>
</dbReference>
<dbReference type="InterPro" id="IPR004540">
    <property type="entry name" value="Transl_elong_EFG/EF2"/>
</dbReference>
<comment type="subcellular location">
    <subcellularLocation>
        <location evidence="7">Cytoplasm</location>
    </subcellularLocation>
</comment>
<dbReference type="CDD" id="cd16262">
    <property type="entry name" value="EFG_III"/>
    <property type="match status" value="1"/>
</dbReference>
<dbReference type="InterPro" id="IPR020568">
    <property type="entry name" value="Ribosomal_Su5_D2-typ_SF"/>
</dbReference>
<dbReference type="Gene3D" id="3.30.70.870">
    <property type="entry name" value="Elongation Factor G (Translational Gtpase), domain 3"/>
    <property type="match status" value="1"/>
</dbReference>
<dbReference type="NCBIfam" id="NF009381">
    <property type="entry name" value="PRK12740.1-5"/>
    <property type="match status" value="1"/>
</dbReference>
<keyword evidence="4 7" id="KW-0648">Protein biosynthesis</keyword>
<keyword evidence="11" id="KW-1185">Reference proteome</keyword>
<dbReference type="PROSITE" id="PS00301">
    <property type="entry name" value="G_TR_1"/>
    <property type="match status" value="1"/>
</dbReference>
<dbReference type="InterPro" id="IPR004161">
    <property type="entry name" value="EFTu-like_2"/>
</dbReference>
<proteinExistence type="inferred from homology"/>
<dbReference type="CDD" id="cd03713">
    <property type="entry name" value="EFG_mtEFG_C"/>
    <property type="match status" value="1"/>
</dbReference>
<organism evidence="10 11">
    <name type="scientific">Cellulomonas biazotea</name>
    <dbReference type="NCBI Taxonomy" id="1709"/>
    <lineage>
        <taxon>Bacteria</taxon>
        <taxon>Bacillati</taxon>
        <taxon>Actinomycetota</taxon>
        <taxon>Actinomycetes</taxon>
        <taxon>Micrococcales</taxon>
        <taxon>Cellulomonadaceae</taxon>
        <taxon>Cellulomonas</taxon>
    </lineage>
</organism>
<evidence type="ECO:0000313" key="11">
    <source>
        <dbReference type="Proteomes" id="UP000289954"/>
    </source>
</evidence>
<dbReference type="InterPro" id="IPR000640">
    <property type="entry name" value="EFG_V-like"/>
</dbReference>
<dbReference type="InterPro" id="IPR005517">
    <property type="entry name" value="Transl_elong_EFG/EF2_IV"/>
</dbReference>
<evidence type="ECO:0000256" key="4">
    <source>
        <dbReference type="ARBA" id="ARBA00022917"/>
    </source>
</evidence>
<dbReference type="GO" id="GO:0005525">
    <property type="term" value="F:GTP binding"/>
    <property type="evidence" value="ECO:0007669"/>
    <property type="project" value="UniProtKB-UniRule"/>
</dbReference>
<dbReference type="SUPFAM" id="SSF52540">
    <property type="entry name" value="P-loop containing nucleoside triphosphate hydrolases"/>
    <property type="match status" value="1"/>
</dbReference>
<evidence type="ECO:0000256" key="3">
    <source>
        <dbReference type="ARBA" id="ARBA00022768"/>
    </source>
</evidence>
<dbReference type="SMART" id="SM00838">
    <property type="entry name" value="EFG_C"/>
    <property type="match status" value="1"/>
</dbReference>
<dbReference type="PANTHER" id="PTHR43261">
    <property type="entry name" value="TRANSLATION ELONGATION FACTOR G-RELATED"/>
    <property type="match status" value="1"/>
</dbReference>
<comment type="function">
    <text evidence="6 7">Catalyzes the GTP-dependent ribosomal translocation step during translation elongation. During this step, the ribosome changes from the pre-translocational (PRE) to the post-translocational (POST) state as the newly formed A-site-bound peptidyl-tRNA and P-site-bound deacylated tRNA move to the P and E sites, respectively. Catalyzes the coordinated movement of the two tRNA molecules, the mRNA and conformational changes in the ribosome.</text>
</comment>
<evidence type="ECO:0000256" key="1">
    <source>
        <dbReference type="ARBA" id="ARBA00005870"/>
    </source>
</evidence>
<dbReference type="InterPro" id="IPR035649">
    <property type="entry name" value="EFG_V"/>
</dbReference>
<dbReference type="InterPro" id="IPR031157">
    <property type="entry name" value="G_TR_CS"/>
</dbReference>
<dbReference type="Proteomes" id="UP000289954">
    <property type="component" value="Unassembled WGS sequence"/>
</dbReference>
<dbReference type="SUPFAM" id="SSF50447">
    <property type="entry name" value="Translation proteins"/>
    <property type="match status" value="1"/>
</dbReference>
<dbReference type="FunFam" id="3.40.50.300:FF:000029">
    <property type="entry name" value="Elongation factor G"/>
    <property type="match status" value="1"/>
</dbReference>
<accession>A0A402DMN1</accession>
<dbReference type="SUPFAM" id="SSF54211">
    <property type="entry name" value="Ribosomal protein S5 domain 2-like"/>
    <property type="match status" value="1"/>
</dbReference>
<keyword evidence="2 7" id="KW-0547">Nucleotide-binding</keyword>
<dbReference type="FunFam" id="3.30.70.240:FF:000001">
    <property type="entry name" value="Elongation factor G"/>
    <property type="match status" value="1"/>
</dbReference>
<keyword evidence="7" id="KW-0963">Cytoplasm</keyword>
<dbReference type="Pfam" id="PF03764">
    <property type="entry name" value="EFG_IV"/>
    <property type="match status" value="1"/>
</dbReference>
<dbReference type="HAMAP" id="MF_00054_B">
    <property type="entry name" value="EF_G_EF_2_B"/>
    <property type="match status" value="1"/>
</dbReference>
<dbReference type="Pfam" id="PF14492">
    <property type="entry name" value="EFG_III"/>
    <property type="match status" value="1"/>
</dbReference>
<dbReference type="Gene3D" id="3.30.70.240">
    <property type="match status" value="1"/>
</dbReference>
<evidence type="ECO:0000256" key="5">
    <source>
        <dbReference type="ARBA" id="ARBA00023134"/>
    </source>
</evidence>
<dbReference type="InterPro" id="IPR027417">
    <property type="entry name" value="P-loop_NTPase"/>
</dbReference>
<dbReference type="CDD" id="cd04088">
    <property type="entry name" value="EFG_mtEFG_II"/>
    <property type="match status" value="1"/>
</dbReference>
<keyword evidence="5 7" id="KW-0342">GTP-binding</keyword>
<dbReference type="RefSeq" id="WP_130779990.1">
    <property type="nucleotide sequence ID" value="NZ_BIMR01000021.1"/>
</dbReference>
<dbReference type="InterPro" id="IPR035647">
    <property type="entry name" value="EFG_III/V"/>
</dbReference>
<evidence type="ECO:0000256" key="8">
    <source>
        <dbReference type="NCBIfam" id="TIGR00484"/>
    </source>
</evidence>